<dbReference type="AlphaFoldDB" id="A0AAV3SJ45"/>
<evidence type="ECO:0000256" key="1">
    <source>
        <dbReference type="ARBA" id="ARBA00008791"/>
    </source>
</evidence>
<comment type="similarity">
    <text evidence="1">Belongs to the universal stress protein A family.</text>
</comment>
<feature type="region of interest" description="Disordered" evidence="2">
    <location>
        <begin position="1"/>
        <end position="29"/>
    </location>
</feature>
<dbReference type="InterPro" id="IPR014729">
    <property type="entry name" value="Rossmann-like_a/b/a_fold"/>
</dbReference>
<dbReference type="Pfam" id="PF00582">
    <property type="entry name" value="Usp"/>
    <property type="match status" value="2"/>
</dbReference>
<gene>
    <name evidence="4" type="ORF">GCM10008985_22060</name>
    <name evidence="5" type="ORF">MUK72_19220</name>
</gene>
<dbReference type="CDD" id="cd00293">
    <property type="entry name" value="USP-like"/>
    <property type="match status" value="2"/>
</dbReference>
<name>A0AAV3SJ45_HALDO</name>
<dbReference type="Proteomes" id="UP001500962">
    <property type="component" value="Unassembled WGS sequence"/>
</dbReference>
<feature type="domain" description="UspA" evidence="3">
    <location>
        <begin position="19"/>
        <end position="153"/>
    </location>
</feature>
<dbReference type="PANTHER" id="PTHR46268">
    <property type="entry name" value="STRESS RESPONSE PROTEIN NHAX"/>
    <property type="match status" value="1"/>
</dbReference>
<reference evidence="5" key="2">
    <citation type="submission" date="2022-04" db="EMBL/GenBank/DDBJ databases">
        <title>Sequencing and genomic assembly of Halococcus dombrowskii.</title>
        <authorList>
            <person name="Lim S.W."/>
            <person name="MacLea K.S."/>
        </authorList>
    </citation>
    <scope>NUCLEOTIDE SEQUENCE</scope>
    <source>
        <strain evidence="5">H4</strain>
        <plasmid evidence="5">unnamed4</plasmid>
    </source>
</reference>
<sequence length="306" mass="32859">MNSTPRHGTKLSEGQYRLLVPTSTEDTPEDAERRLQTAAAIARKRGGGLVIACITKFARQTPLDAIPPDNRALEQAHEVTAAFVETAGEAGAPATGHIHLSHKESPSVLDAVEKYDCNGVLLTVEAGRSQRRRLLSGDTTEKVASRAECDVFVEKQSAEDTPIQQILLAVSGGPHSELATKTARAIASDVDARIDVVHFLDQNATPAEHEDGEQIIEAAKNTLFGDGQVETTLEQTDHVAKAIIDRSDEYDVTVLGSPTSGLLEQFVFGTVPDSVTQQSKNAVVMAQHDTGSTSVYDRWIAGDPIE</sequence>
<geneLocation type="plasmid" evidence="5 6">
    <name>unnamed4</name>
</geneLocation>
<dbReference type="RefSeq" id="WP_244706795.1">
    <property type="nucleotide sequence ID" value="NZ_BAAADN010000031.1"/>
</dbReference>
<keyword evidence="6" id="KW-1185">Reference proteome</keyword>
<reference evidence="4" key="1">
    <citation type="journal article" date="2014" name="Int. J. Syst. Evol. Microbiol.">
        <title>Complete genome sequence of Corynebacterium casei LMG S-19264T (=DSM 44701T), isolated from a smear-ripened cheese.</title>
        <authorList>
            <consortium name="US DOE Joint Genome Institute (JGI-PGF)"/>
            <person name="Walter F."/>
            <person name="Albersmeier A."/>
            <person name="Kalinowski J."/>
            <person name="Ruckert C."/>
        </authorList>
    </citation>
    <scope>NUCLEOTIDE SEQUENCE</scope>
    <source>
        <strain evidence="4">JCM 12289</strain>
    </source>
</reference>
<evidence type="ECO:0000313" key="7">
    <source>
        <dbReference type="Proteomes" id="UP001500962"/>
    </source>
</evidence>
<organism evidence="4 7">
    <name type="scientific">Halococcus dombrowskii</name>
    <dbReference type="NCBI Taxonomy" id="179637"/>
    <lineage>
        <taxon>Archaea</taxon>
        <taxon>Methanobacteriati</taxon>
        <taxon>Methanobacteriota</taxon>
        <taxon>Stenosarchaea group</taxon>
        <taxon>Halobacteria</taxon>
        <taxon>Halobacteriales</taxon>
        <taxon>Halococcaceae</taxon>
        <taxon>Halococcus</taxon>
    </lineage>
</organism>
<dbReference type="EMBL" id="CP095009">
    <property type="protein sequence ID" value="UOO97284.1"/>
    <property type="molecule type" value="Genomic_DNA"/>
</dbReference>
<dbReference type="PANTHER" id="PTHR46268:SF6">
    <property type="entry name" value="UNIVERSAL STRESS PROTEIN UP12"/>
    <property type="match status" value="1"/>
</dbReference>
<dbReference type="InterPro" id="IPR006016">
    <property type="entry name" value="UspA"/>
</dbReference>
<evidence type="ECO:0000313" key="6">
    <source>
        <dbReference type="Proteomes" id="UP000830542"/>
    </source>
</evidence>
<dbReference type="Gene3D" id="3.40.50.620">
    <property type="entry name" value="HUPs"/>
    <property type="match status" value="2"/>
</dbReference>
<evidence type="ECO:0000259" key="3">
    <source>
        <dbReference type="Pfam" id="PF00582"/>
    </source>
</evidence>
<accession>A0AAV3SJ45</accession>
<dbReference type="EMBL" id="BAAADN010000031">
    <property type="protein sequence ID" value="GAA0464754.1"/>
    <property type="molecule type" value="Genomic_DNA"/>
</dbReference>
<keyword evidence="5" id="KW-0614">Plasmid</keyword>
<reference evidence="4" key="3">
    <citation type="submission" date="2023-12" db="EMBL/GenBank/DDBJ databases">
        <authorList>
            <person name="Sun Q."/>
            <person name="Inoue M."/>
        </authorList>
    </citation>
    <scope>NUCLEOTIDE SEQUENCE</scope>
    <source>
        <strain evidence="4">JCM 12289</strain>
    </source>
</reference>
<evidence type="ECO:0000313" key="5">
    <source>
        <dbReference type="EMBL" id="UOO97284.1"/>
    </source>
</evidence>
<dbReference type="KEGG" id="hdo:MUK72_19220"/>
<feature type="domain" description="UspA" evidence="3">
    <location>
        <begin position="164"/>
        <end position="285"/>
    </location>
</feature>
<proteinExistence type="inferred from homology"/>
<dbReference type="GeneID" id="71764026"/>
<dbReference type="Proteomes" id="UP000830542">
    <property type="component" value="Plasmid unnamed4"/>
</dbReference>
<protein>
    <submittedName>
        <fullName evidence="5">Universal stress protein</fullName>
    </submittedName>
</protein>
<evidence type="ECO:0000256" key="2">
    <source>
        <dbReference type="SAM" id="MobiDB-lite"/>
    </source>
</evidence>
<dbReference type="SUPFAM" id="SSF52402">
    <property type="entry name" value="Adenine nucleotide alpha hydrolases-like"/>
    <property type="match status" value="2"/>
</dbReference>
<evidence type="ECO:0000313" key="4">
    <source>
        <dbReference type="EMBL" id="GAA0464754.1"/>
    </source>
</evidence>